<protein>
    <recommendedName>
        <fullName evidence="3">EGF-like domain-containing protein</fullName>
    </recommendedName>
</protein>
<feature type="compositionally biased region" description="Polar residues" evidence="2">
    <location>
        <begin position="139"/>
        <end position="148"/>
    </location>
</feature>
<dbReference type="PROSITE" id="PS00022">
    <property type="entry name" value="EGF_1"/>
    <property type="match status" value="1"/>
</dbReference>
<feature type="region of interest" description="Disordered" evidence="2">
    <location>
        <begin position="184"/>
        <end position="256"/>
    </location>
</feature>
<feature type="domain" description="EGF-like" evidence="3">
    <location>
        <begin position="145"/>
        <end position="177"/>
    </location>
</feature>
<dbReference type="EMBL" id="JAAKFY010000019">
    <property type="protein sequence ID" value="KAF3842533.1"/>
    <property type="molecule type" value="Genomic_DNA"/>
</dbReference>
<evidence type="ECO:0000313" key="5">
    <source>
        <dbReference type="Proteomes" id="UP000518266"/>
    </source>
</evidence>
<gene>
    <name evidence="4" type="ORF">F7725_024484</name>
</gene>
<evidence type="ECO:0000259" key="3">
    <source>
        <dbReference type="PROSITE" id="PS50026"/>
    </source>
</evidence>
<keyword evidence="1" id="KW-0245">EGF-like domain</keyword>
<sequence>MVKLAIYPDHHVFGFHPTKGSEPKASEAASRLCLASCGASISGRDPHPMCIAWMGAKQAQTALADPLCVDARKNNGKEIERATPKATISAHQPRAATSWADMMEAESPVMPPLFKDFLEAPRPGFAAAAAAVRGKQGGTRPQRQSAANCSPQCQNGGMCLRPQLCVCKPGSKGNACEQQTLPTHPFPLPGSGPTNGHGTGSSNGHTYGHNGVPHRPIPQQAAPSGYAPLSSNTMAQMKLSVKPAPQHVRPHYVQQQ</sequence>
<evidence type="ECO:0000256" key="2">
    <source>
        <dbReference type="SAM" id="MobiDB-lite"/>
    </source>
</evidence>
<comment type="caution">
    <text evidence="1">Lacks conserved residue(s) required for the propagation of feature annotation.</text>
</comment>
<keyword evidence="1" id="KW-1015">Disulfide bond</keyword>
<comment type="caution">
    <text evidence="4">The sequence shown here is derived from an EMBL/GenBank/DDBJ whole genome shotgun (WGS) entry which is preliminary data.</text>
</comment>
<dbReference type="OrthoDB" id="4062651at2759"/>
<feature type="disulfide bond" evidence="1">
    <location>
        <begin position="167"/>
        <end position="176"/>
    </location>
</feature>
<reference evidence="4 5" key="1">
    <citation type="submission" date="2020-03" db="EMBL/GenBank/DDBJ databases">
        <title>Dissostichus mawsoni Genome sequencing and assembly.</title>
        <authorList>
            <person name="Park H."/>
        </authorList>
    </citation>
    <scope>NUCLEOTIDE SEQUENCE [LARGE SCALE GENOMIC DNA]</scope>
    <source>
        <strain evidence="4">DM0001</strain>
        <tissue evidence="4">Muscle</tissue>
    </source>
</reference>
<organism evidence="4 5">
    <name type="scientific">Dissostichus mawsoni</name>
    <name type="common">Antarctic cod</name>
    <dbReference type="NCBI Taxonomy" id="36200"/>
    <lineage>
        <taxon>Eukaryota</taxon>
        <taxon>Metazoa</taxon>
        <taxon>Chordata</taxon>
        <taxon>Craniata</taxon>
        <taxon>Vertebrata</taxon>
        <taxon>Euteleostomi</taxon>
        <taxon>Actinopterygii</taxon>
        <taxon>Neopterygii</taxon>
        <taxon>Teleostei</taxon>
        <taxon>Neoteleostei</taxon>
        <taxon>Acanthomorphata</taxon>
        <taxon>Eupercaria</taxon>
        <taxon>Perciformes</taxon>
        <taxon>Notothenioidei</taxon>
        <taxon>Nototheniidae</taxon>
        <taxon>Dissostichus</taxon>
    </lineage>
</organism>
<feature type="region of interest" description="Disordered" evidence="2">
    <location>
        <begin position="129"/>
        <end position="148"/>
    </location>
</feature>
<accession>A0A7J5Y0F1</accession>
<evidence type="ECO:0000256" key="1">
    <source>
        <dbReference type="PROSITE-ProRule" id="PRU00076"/>
    </source>
</evidence>
<dbReference type="SUPFAM" id="SSF57196">
    <property type="entry name" value="EGF/Laminin"/>
    <property type="match status" value="1"/>
</dbReference>
<evidence type="ECO:0000313" key="4">
    <source>
        <dbReference type="EMBL" id="KAF3842533.1"/>
    </source>
</evidence>
<keyword evidence="5" id="KW-1185">Reference proteome</keyword>
<dbReference type="PROSITE" id="PS50026">
    <property type="entry name" value="EGF_3"/>
    <property type="match status" value="1"/>
</dbReference>
<feature type="disulfide bond" evidence="1">
    <location>
        <begin position="149"/>
        <end position="159"/>
    </location>
</feature>
<dbReference type="InterPro" id="IPR000742">
    <property type="entry name" value="EGF"/>
</dbReference>
<proteinExistence type="predicted"/>
<dbReference type="AlphaFoldDB" id="A0A7J5Y0F1"/>
<name>A0A7J5Y0F1_DISMA</name>
<dbReference type="Gene3D" id="2.10.25.10">
    <property type="entry name" value="Laminin"/>
    <property type="match status" value="1"/>
</dbReference>
<dbReference type="Proteomes" id="UP000518266">
    <property type="component" value="Unassembled WGS sequence"/>
</dbReference>